<evidence type="ECO:0000256" key="1">
    <source>
        <dbReference type="SAM" id="MobiDB-lite"/>
    </source>
</evidence>
<keyword evidence="3" id="KW-1185">Reference proteome</keyword>
<evidence type="ECO:0000313" key="2">
    <source>
        <dbReference type="EMBL" id="MFA1611034.1"/>
    </source>
</evidence>
<evidence type="ECO:0000313" key="3">
    <source>
        <dbReference type="Proteomes" id="UP001570511"/>
    </source>
</evidence>
<dbReference type="Gene3D" id="3.20.20.80">
    <property type="entry name" value="Glycosidases"/>
    <property type="match status" value="2"/>
</dbReference>
<sequence length="773" mass="84015">MDDDPAPVERRRLLRTLGVGGIGTVLAGCGGSGRSGSEGERAGTDTSSASASGNGPNALEGVRVRGDGIRVRRDGGWEDFLVRGVNLGMGKPGRFPGETAITRAEYDRWLDAMAELNANAIRVYTVHPPAFYEALAAHNADADQPLYLLHGNWLPADRIEGETTAYDDGVADVFDERVRTVVDVVNGNAQLPDRPGYASGSFDVDVSAYLLGYVVGVEWEPQFVARTNADHEGGRTDGRLVRATDAATAFDRWLARRLDALATYAAETYDHRRPVSFANWPTTDHLSHPAEPFAWEDEVSVNPNHVVAADAFDPGVFATYHVYPYYPDFMNFSREYVAGDGDGTAPAAGYAGYLDDLVAANDHPVVVGEYGVPSSRGNAHEHVGGMDQGHHTEAQQGEYDAELFEAIVGAGTAGGLVFAWQDEWFKRTWNTMEYTDPDRRPYWLNVQSPEECFGLLSFDPSAGITLSGSDAEWADATRIASGSASPAVSLDDGYDAGRSLRELRAAADEGYLYLRLALDDVGDAFDWDRTRALVALDTTPDLGNTSLLLNAGVDAGSGVDFVVELGGPEDSRVWVASHYDLFYYEYSERDGVLDPAPYASEPDNGVYHPVRLATSYPLRIPTQDRTIPFRSVETGELRYGTADPTAPAYDSLTDVHADPDAGTVELRLPWQLLQFRDPSTRTVTGDIWQEGLDAGERVDGIGLAALTYAPGPNGAARDLPAPSNATDLLPADGGSIETVSEFGRFRWDTWQTPDYAERRKESFGILRDAYGRY</sequence>
<dbReference type="InterPro" id="IPR017853">
    <property type="entry name" value="GH"/>
</dbReference>
<dbReference type="Proteomes" id="UP001570511">
    <property type="component" value="Unassembled WGS sequence"/>
</dbReference>
<proteinExistence type="predicted"/>
<dbReference type="SUPFAM" id="SSF51445">
    <property type="entry name" value="(Trans)glycosidases"/>
    <property type="match status" value="1"/>
</dbReference>
<evidence type="ECO:0008006" key="4">
    <source>
        <dbReference type="Google" id="ProtNLM"/>
    </source>
</evidence>
<name>A0ABD5MBJ7_9EURY</name>
<dbReference type="EMBL" id="JBGNYA010000001">
    <property type="protein sequence ID" value="MFA1611034.1"/>
    <property type="molecule type" value="Genomic_DNA"/>
</dbReference>
<dbReference type="InterPro" id="IPR006311">
    <property type="entry name" value="TAT_signal"/>
</dbReference>
<dbReference type="PROSITE" id="PS51318">
    <property type="entry name" value="TAT"/>
    <property type="match status" value="1"/>
</dbReference>
<organism evidence="2 3">
    <name type="scientific">Halobellus rubicundus</name>
    <dbReference type="NCBI Taxonomy" id="2996466"/>
    <lineage>
        <taxon>Archaea</taxon>
        <taxon>Methanobacteriati</taxon>
        <taxon>Methanobacteriota</taxon>
        <taxon>Stenosarchaea group</taxon>
        <taxon>Halobacteria</taxon>
        <taxon>Halobacteriales</taxon>
        <taxon>Haloferacaceae</taxon>
        <taxon>Halobellus</taxon>
    </lineage>
</organism>
<gene>
    <name evidence="2" type="ORF">OS889_08460</name>
</gene>
<reference evidence="2 3" key="1">
    <citation type="submission" date="2024-08" db="EMBL/GenBank/DDBJ databases">
        <title>Halobellus sp. MBLA0158 whole genome sequence.</title>
        <authorList>
            <person name="Hwang C.Y."/>
            <person name="Cho E.-S."/>
            <person name="Seo M.-J."/>
        </authorList>
    </citation>
    <scope>NUCLEOTIDE SEQUENCE [LARGE SCALE GENOMIC DNA]</scope>
    <source>
        <strain evidence="2 3">MBLA0158</strain>
    </source>
</reference>
<dbReference type="AlphaFoldDB" id="A0ABD5MBJ7"/>
<comment type="caution">
    <text evidence="2">The sequence shown here is derived from an EMBL/GenBank/DDBJ whole genome shotgun (WGS) entry which is preliminary data.</text>
</comment>
<feature type="region of interest" description="Disordered" evidence="1">
    <location>
        <begin position="28"/>
        <end position="61"/>
    </location>
</feature>
<dbReference type="RefSeq" id="WP_372389010.1">
    <property type="nucleotide sequence ID" value="NZ_JBGNYA010000001.1"/>
</dbReference>
<accession>A0ABD5MBJ7</accession>
<protein>
    <recommendedName>
        <fullName evidence="4">Family 2 glycosyl transferase</fullName>
    </recommendedName>
</protein>